<dbReference type="Proteomes" id="UP000002943">
    <property type="component" value="Unassembled WGS sequence"/>
</dbReference>
<dbReference type="GO" id="GO:0003824">
    <property type="term" value="F:catalytic activity"/>
    <property type="evidence" value="ECO:0007669"/>
    <property type="project" value="UniProtKB-ARBA"/>
</dbReference>
<protein>
    <submittedName>
        <fullName evidence="4">Filamentous hemagglutinin outer membrane protein</fullName>
    </submittedName>
</protein>
<dbReference type="eggNOG" id="COG3210">
    <property type="taxonomic scope" value="Bacteria"/>
</dbReference>
<dbReference type="InterPro" id="IPR011050">
    <property type="entry name" value="Pectin_lyase_fold/virulence"/>
</dbReference>
<keyword evidence="2" id="KW-0732">Signal</keyword>
<evidence type="ECO:0000256" key="2">
    <source>
        <dbReference type="SAM" id="SignalP"/>
    </source>
</evidence>
<organism evidence="4 5">
    <name type="scientific">Vibrio caribbeanicus ATCC BAA-2122</name>
    <dbReference type="NCBI Taxonomy" id="796620"/>
    <lineage>
        <taxon>Bacteria</taxon>
        <taxon>Pseudomonadati</taxon>
        <taxon>Pseudomonadota</taxon>
        <taxon>Gammaproteobacteria</taxon>
        <taxon>Vibrionales</taxon>
        <taxon>Vibrionaceae</taxon>
        <taxon>Vibrio</taxon>
    </lineage>
</organism>
<feature type="signal peptide" evidence="2">
    <location>
        <begin position="1"/>
        <end position="28"/>
    </location>
</feature>
<feature type="region of interest" description="Disordered" evidence="1">
    <location>
        <begin position="465"/>
        <end position="487"/>
    </location>
</feature>
<evidence type="ECO:0000313" key="5">
    <source>
        <dbReference type="Proteomes" id="UP000002943"/>
    </source>
</evidence>
<dbReference type="InterPro" id="IPR012334">
    <property type="entry name" value="Pectin_lyas_fold"/>
</dbReference>
<dbReference type="Gene3D" id="2.160.20.10">
    <property type="entry name" value="Single-stranded right-handed beta-helix, Pectin lyase-like"/>
    <property type="match status" value="1"/>
</dbReference>
<dbReference type="STRING" id="796620.VIBC2010_00420"/>
<feature type="chain" id="PRO_5003167076" evidence="2">
    <location>
        <begin position="29"/>
        <end position="1714"/>
    </location>
</feature>
<dbReference type="Pfam" id="PF13332">
    <property type="entry name" value="Fil_haemagg_2"/>
    <property type="match status" value="5"/>
</dbReference>
<feature type="region of interest" description="Disordered" evidence="1">
    <location>
        <begin position="1179"/>
        <end position="1211"/>
    </location>
</feature>
<keyword evidence="5" id="KW-1185">Reference proteome</keyword>
<dbReference type="RefSeq" id="WP_009600284.1">
    <property type="nucleotide sequence ID" value="NZ_AEIU01000052.1"/>
</dbReference>
<evidence type="ECO:0000313" key="4">
    <source>
        <dbReference type="EMBL" id="EFP97675.1"/>
    </source>
</evidence>
<feature type="compositionally biased region" description="Polar residues" evidence="1">
    <location>
        <begin position="727"/>
        <end position="738"/>
    </location>
</feature>
<dbReference type="NCBIfam" id="TIGR01901">
    <property type="entry name" value="adhes_NPXG"/>
    <property type="match status" value="1"/>
</dbReference>
<dbReference type="Pfam" id="PF05860">
    <property type="entry name" value="TPS"/>
    <property type="match status" value="1"/>
</dbReference>
<dbReference type="SMART" id="SM00912">
    <property type="entry name" value="Haemagg_act"/>
    <property type="match status" value="1"/>
</dbReference>
<dbReference type="InterPro" id="IPR025157">
    <property type="entry name" value="Hemagglutinin_rpt"/>
</dbReference>
<dbReference type="InterPro" id="IPR008638">
    <property type="entry name" value="FhaB/CdiA-like_TPS"/>
</dbReference>
<feature type="region of interest" description="Disordered" evidence="1">
    <location>
        <begin position="714"/>
        <end position="738"/>
    </location>
</feature>
<evidence type="ECO:0000256" key="1">
    <source>
        <dbReference type="SAM" id="MobiDB-lite"/>
    </source>
</evidence>
<dbReference type="OrthoDB" id="2664633at2"/>
<accession>E3BH38</accession>
<name>E3BH38_9VIBR</name>
<feature type="domain" description="Filamentous haemagglutinin FhaB/tRNA nuclease CdiA-like TPS" evidence="3">
    <location>
        <begin position="45"/>
        <end position="166"/>
    </location>
</feature>
<comment type="caution">
    <text evidence="4">The sequence shown here is derived from an EMBL/GenBank/DDBJ whole genome shotgun (WGS) entry which is preliminary data.</text>
</comment>
<dbReference type="EMBL" id="AEIU01000052">
    <property type="protein sequence ID" value="EFP97675.1"/>
    <property type="molecule type" value="Genomic_DNA"/>
</dbReference>
<reference evidence="4 5" key="1">
    <citation type="journal article" date="2012" name="Int. J. Syst. Evol. Microbiol.">
        <title>Vibrio caribbeanicus sp. nov., isolated from the marine sponge Scleritoderma cyanea.</title>
        <authorList>
            <person name="Hoffmann M."/>
            <person name="Monday S.R."/>
            <person name="Allard M.W."/>
            <person name="Strain E.A."/>
            <person name="Whittaker P."/>
            <person name="Naum M."/>
            <person name="McCarthy P.J."/>
            <person name="Lopez J.V."/>
            <person name="Fischer M."/>
            <person name="Brown E.W."/>
        </authorList>
    </citation>
    <scope>NUCLEOTIDE SEQUENCE [LARGE SCALE GENOMIC DNA]</scope>
    <source>
        <strain evidence="4 5">ATCC BAA-2122</strain>
    </source>
</reference>
<gene>
    <name evidence="4" type="ORF">VIBC2010_00420</name>
</gene>
<feature type="region of interest" description="Disordered" evidence="1">
    <location>
        <begin position="550"/>
        <end position="572"/>
    </location>
</feature>
<sequence>MKFKLSCQGILKYSIAVALCSLPVGAMANGGIQTSGSTNTQVDHVGNTPVVNIAKPEGGISHNQYNQYNVTSAGAVLNNSTQGQLQSQLLQQLIASNPNLTEGAASVILNEVISQNPSLLNGAQEILGQSADLILANPNGITCSGCEFINTNAASLVVGKVDFTKSGLKYNTFKNQNRLSITENGVRGSETLNLIAPSINADGPVQANQNINAIAGNNIVDQKTLAVEETEQSSESLIDSYFLGGMVSGRIQLVSTHAGSGVNISGKVKGSDIDLNAKGDLRLNAASVGDKSTERVNLVGKNVDSSGNITTTTSTVKDGDNRDGFLRHNKYGETKTSTEKIERSSISGKNINIGAREGAFLKATQVSGDQVAISGKNVDLSDQKITQTTDRTNNNWYLSWRSDYNKQTTEQTSVGTEINAKENITINATGGDVTVKGSQLNASQNANVSAQGDVKLLGSITQNSTQESGYKRNDGAELKTGSWKEGNTVETSNASSINAGQNVNISAKNNVTTRNAQLTANDVNISAGQTVSIGADKTTNTGVSQNDKTYWGGIGGGNNKNVKDSKQTAAGSRVNAKNDLEVKGKDLEITGSEAIGKKAAHVEADRVKIDGAVTQDTESNNTRQGTVFNITKDSNNTKTTQQNVTSSEVLSNTNLRVRGHESVEISGSNVSANDKLDISSNGNVTVSGQAAEGSSTVDTTSLGVNFYAKEKSDKQYAAGVRVEHNSTGKTQTSTSHTASNIKAGNITISSGSTATVAGSNIDAKQDVSITGKDVNVISSHDKSKETTNSTTVGGGFYYTGGIDKLGSGYEGSVDTNNTTVNTSTANTSSIKSGGNTNINATNKISNEGTAFDANGDLNLQAKQIDNKAAVSSRTETTDKVSVGVDIGANVDYSNISRPVEQGVKKVTEGGITAVPGAISETAQSIDTPNLGVDLDVGVSNGTETKAQTTSQVSSIKAGSININAEKSVTDQGTQYQAKNGVNINTKQYQNTAAVNTQTETKNITDGTGNLRVYTTTGADVTGDGKGEGGNTQETKSSEKAIVSNITAGNGVSITANDGIELTGTNIDAGSGKAELTANNGNVTINQATDKQSESSTSYRANLGLKAGYSAEKTNFGGSGGGSYESNEKSDTQAITSTVAGKNGVSVTAGKDVNLQGTNIVAGDTGNVDINAGNKVNFQQAESSSTSSKREYSGQLELNQSKADSGKSKTYGGKVSGAYVTNDKSSTTGQAGSIQGANNVTVNAGEDIYLQGTQIGDKDQKVGNVALNAGGDIKLDAQKSTSSQSGLSIKGKINATQGNVDNTEAKTASKGAGGSLEVDYIDESKSEQKGGVIASSGNVSLDAKGQQGIEMTGTKVSSQSTQLSAENGKITAQSAQTIEKRNNYSGNLNVDANRTKDLNNSGNILSSATGVEAGLKVDYKDGVTNDNAVVQGQNVSASSKGNVTLSGANIQADSVDIKSREGGLVVESRQNKDVSVDLEFGGKASKSVQPASKSQYDQLKETVNGLPGGDKTKPYKEKITNYTDEKLGKAKEKYSSLKDDAIDKYKKTADKVDSDWENKAHEPRWWDKAARKIGGEVDNKVKGLYTTGSEPVKNSGVEATKPFSLKVTDKVSVEQQSGISGTNGVSIDTAAPTQLKGAVVESKQGTVDTGSQNVVTEEISNKNNSFRADIKNDGIENIKQAVSDIKQGQTPLIGIKIDSSKTEGGVKQAAPADSE</sequence>
<evidence type="ECO:0000259" key="3">
    <source>
        <dbReference type="SMART" id="SM00912"/>
    </source>
</evidence>
<dbReference type="SUPFAM" id="SSF51126">
    <property type="entry name" value="Pectin lyase-like"/>
    <property type="match status" value="1"/>
</dbReference>
<feature type="region of interest" description="Disordered" evidence="1">
    <location>
        <begin position="1015"/>
        <end position="1036"/>
    </location>
</feature>
<proteinExistence type="predicted"/>